<feature type="transmembrane region" description="Helical" evidence="1">
    <location>
        <begin position="462"/>
        <end position="481"/>
    </location>
</feature>
<feature type="transmembrane region" description="Helical" evidence="1">
    <location>
        <begin position="374"/>
        <end position="394"/>
    </location>
</feature>
<dbReference type="KEGG" id="rhoz:GXP67_23340"/>
<sequence>MDWPKGIWRIFLILLVAIPAVCTIVIFFFSHETFTEQVFSNYHNPEKLEKFRSTLLTQERFTLLRFCLIFLTTICLIIGIAAWNRHQQVFLLWHRIRNYSFHTIKQAREFWWHLPAIERYITLCLFAVIIISRVYFLYQVPFHIDERFTYLYFVSKGMGVSMAYYPNPNNHIFFTILCTIISAFIDDPWLVMKIPAFLMGFVLVVVYWAVIRSFFDLTITLLATALFAFSAGVWYYGLQGRGYSLLMICLLIAIRSVFTILQIKKNRFTPFFWLWLSSVLGFYTIPIFIYPFTGIMLFAGIYLLTQKEYASFLRLCFCTVCILTSAFLLYLPVFVFNGWNAISGNSWVVAMPWDAFIADIPAHLLSMADNMWGYLPFGQWLLLLTIVYCIIILIRKAHSSHRRKWVYLFLICLLSLLVISVGQRILLFQRLILYLSVFQYLILALLLIDIVSWLIQKPVYRLYILTGISAFYISFNSFQFYRDTAPEKFDLYDSFDNISSLLYQKQADIIFVNMYEYALCIRFQYETNGKPIDLDSQQTESGKEYRYLVIHKEYAVPEQISLANYKVIYSDAEAVVYEKVSL</sequence>
<dbReference type="RefSeq" id="WP_162445352.1">
    <property type="nucleotide sequence ID" value="NZ_CP048222.1"/>
</dbReference>
<dbReference type="Proteomes" id="UP000480178">
    <property type="component" value="Chromosome"/>
</dbReference>
<feature type="transmembrane region" description="Helical" evidence="1">
    <location>
        <begin position="245"/>
        <end position="263"/>
    </location>
</feature>
<protein>
    <recommendedName>
        <fullName evidence="4">Glycosyltransferase RgtA/B/C/D-like domain-containing protein</fullName>
    </recommendedName>
</protein>
<keyword evidence="1" id="KW-0812">Transmembrane</keyword>
<feature type="transmembrane region" description="Helical" evidence="1">
    <location>
        <begin position="432"/>
        <end position="455"/>
    </location>
</feature>
<feature type="transmembrane region" description="Helical" evidence="1">
    <location>
        <begin position="312"/>
        <end position="336"/>
    </location>
</feature>
<feature type="transmembrane region" description="Helical" evidence="1">
    <location>
        <begin position="197"/>
        <end position="215"/>
    </location>
</feature>
<keyword evidence="3" id="KW-1185">Reference proteome</keyword>
<name>A0A6C0GP12_9BACT</name>
<accession>A0A6C0GP12</accession>
<proteinExistence type="predicted"/>
<dbReference type="AlphaFoldDB" id="A0A6C0GP12"/>
<keyword evidence="1" id="KW-1133">Transmembrane helix</keyword>
<feature type="transmembrane region" description="Helical" evidence="1">
    <location>
        <begin position="6"/>
        <end position="29"/>
    </location>
</feature>
<evidence type="ECO:0000313" key="2">
    <source>
        <dbReference type="EMBL" id="QHT69363.1"/>
    </source>
</evidence>
<feature type="transmembrane region" description="Helical" evidence="1">
    <location>
        <begin position="120"/>
        <end position="138"/>
    </location>
</feature>
<evidence type="ECO:0000313" key="3">
    <source>
        <dbReference type="Proteomes" id="UP000480178"/>
    </source>
</evidence>
<organism evidence="2 3">
    <name type="scientific">Rhodocytophaga rosea</name>
    <dbReference type="NCBI Taxonomy" id="2704465"/>
    <lineage>
        <taxon>Bacteria</taxon>
        <taxon>Pseudomonadati</taxon>
        <taxon>Bacteroidota</taxon>
        <taxon>Cytophagia</taxon>
        <taxon>Cytophagales</taxon>
        <taxon>Rhodocytophagaceae</taxon>
        <taxon>Rhodocytophaga</taxon>
    </lineage>
</organism>
<feature type="transmembrane region" description="Helical" evidence="1">
    <location>
        <begin position="172"/>
        <end position="190"/>
    </location>
</feature>
<evidence type="ECO:0008006" key="4">
    <source>
        <dbReference type="Google" id="ProtNLM"/>
    </source>
</evidence>
<feature type="transmembrane region" description="Helical" evidence="1">
    <location>
        <begin position="283"/>
        <end position="305"/>
    </location>
</feature>
<feature type="transmembrane region" description="Helical" evidence="1">
    <location>
        <begin position="406"/>
        <end position="426"/>
    </location>
</feature>
<evidence type="ECO:0000256" key="1">
    <source>
        <dbReference type="SAM" id="Phobius"/>
    </source>
</evidence>
<keyword evidence="1" id="KW-0472">Membrane</keyword>
<dbReference type="EMBL" id="CP048222">
    <property type="protein sequence ID" value="QHT69363.1"/>
    <property type="molecule type" value="Genomic_DNA"/>
</dbReference>
<feature type="transmembrane region" description="Helical" evidence="1">
    <location>
        <begin position="62"/>
        <end position="83"/>
    </location>
</feature>
<gene>
    <name evidence="2" type="ORF">GXP67_23340</name>
</gene>
<feature type="transmembrane region" description="Helical" evidence="1">
    <location>
        <begin position="221"/>
        <end position="238"/>
    </location>
</feature>
<reference evidence="2 3" key="1">
    <citation type="submission" date="2020-01" db="EMBL/GenBank/DDBJ databases">
        <authorList>
            <person name="Kim M.K."/>
        </authorList>
    </citation>
    <scope>NUCLEOTIDE SEQUENCE [LARGE SCALE GENOMIC DNA]</scope>
    <source>
        <strain evidence="2 3">172606-1</strain>
    </source>
</reference>